<name>A0ABY7W1N4_9BACT</name>
<dbReference type="SUPFAM" id="SSF48452">
    <property type="entry name" value="TPR-like"/>
    <property type="match status" value="1"/>
</dbReference>
<evidence type="ECO:0000256" key="5">
    <source>
        <dbReference type="ARBA" id="ARBA00022777"/>
    </source>
</evidence>
<protein>
    <submittedName>
        <fullName evidence="8">Protein kinase</fullName>
    </submittedName>
</protein>
<dbReference type="SUPFAM" id="SSF56112">
    <property type="entry name" value="Protein kinase-like (PK-like)"/>
    <property type="match status" value="1"/>
</dbReference>
<dbReference type="EMBL" id="CP117812">
    <property type="protein sequence ID" value="WDE98889.1"/>
    <property type="molecule type" value="Genomic_DNA"/>
</dbReference>
<dbReference type="PANTHER" id="PTHR43289">
    <property type="entry name" value="MITOGEN-ACTIVATED PROTEIN KINASE KINASE KINASE 20-RELATED"/>
    <property type="match status" value="1"/>
</dbReference>
<dbReference type="GO" id="GO:0016301">
    <property type="term" value="F:kinase activity"/>
    <property type="evidence" value="ECO:0007669"/>
    <property type="project" value="UniProtKB-KW"/>
</dbReference>
<dbReference type="InterPro" id="IPR011990">
    <property type="entry name" value="TPR-like_helical_dom_sf"/>
</dbReference>
<dbReference type="Pfam" id="PF00069">
    <property type="entry name" value="Pkinase"/>
    <property type="match status" value="1"/>
</dbReference>
<evidence type="ECO:0000259" key="7">
    <source>
        <dbReference type="PROSITE" id="PS50011"/>
    </source>
</evidence>
<dbReference type="PROSITE" id="PS51450">
    <property type="entry name" value="LRR"/>
    <property type="match status" value="1"/>
</dbReference>
<reference evidence="8 9" key="1">
    <citation type="submission" date="2023-02" db="EMBL/GenBank/DDBJ databases">
        <title>Genome sequence of Lentisphaera profundi SAORIC-696.</title>
        <authorList>
            <person name="Kim e."/>
            <person name="Cho J.-C."/>
            <person name="Choi A."/>
            <person name="Kang I."/>
        </authorList>
    </citation>
    <scope>NUCLEOTIDE SEQUENCE [LARGE SCALE GENOMIC DNA]</scope>
    <source>
        <strain evidence="8 9">SAORIC-696</strain>
    </source>
</reference>
<accession>A0ABY7W1N4</accession>
<proteinExistence type="predicted"/>
<organism evidence="8 9">
    <name type="scientific">Lentisphaera profundi</name>
    <dbReference type="NCBI Taxonomy" id="1658616"/>
    <lineage>
        <taxon>Bacteria</taxon>
        <taxon>Pseudomonadati</taxon>
        <taxon>Lentisphaerota</taxon>
        <taxon>Lentisphaeria</taxon>
        <taxon>Lentisphaerales</taxon>
        <taxon>Lentisphaeraceae</taxon>
        <taxon>Lentisphaera</taxon>
    </lineage>
</organism>
<dbReference type="PROSITE" id="PS50011">
    <property type="entry name" value="PROTEIN_KINASE_DOM"/>
    <property type="match status" value="1"/>
</dbReference>
<dbReference type="Gene3D" id="1.10.510.10">
    <property type="entry name" value="Transferase(Phosphotransferase) domain 1"/>
    <property type="match status" value="1"/>
</dbReference>
<keyword evidence="3" id="KW-0677">Repeat</keyword>
<dbReference type="SMART" id="SM00220">
    <property type="entry name" value="S_TKc"/>
    <property type="match status" value="1"/>
</dbReference>
<keyword evidence="1" id="KW-0433">Leucine-rich repeat</keyword>
<dbReference type="InterPro" id="IPR032675">
    <property type="entry name" value="LRR_dom_sf"/>
</dbReference>
<keyword evidence="2" id="KW-0808">Transferase</keyword>
<dbReference type="Gene3D" id="3.30.200.20">
    <property type="entry name" value="Phosphorylase Kinase, domain 1"/>
    <property type="match status" value="1"/>
</dbReference>
<keyword evidence="9" id="KW-1185">Reference proteome</keyword>
<dbReference type="InterPro" id="IPR011009">
    <property type="entry name" value="Kinase-like_dom_sf"/>
</dbReference>
<evidence type="ECO:0000256" key="2">
    <source>
        <dbReference type="ARBA" id="ARBA00022679"/>
    </source>
</evidence>
<evidence type="ECO:0000313" key="8">
    <source>
        <dbReference type="EMBL" id="WDE98889.1"/>
    </source>
</evidence>
<keyword evidence="4" id="KW-0547">Nucleotide-binding</keyword>
<evidence type="ECO:0000256" key="1">
    <source>
        <dbReference type="ARBA" id="ARBA00022614"/>
    </source>
</evidence>
<keyword evidence="5 8" id="KW-0418">Kinase</keyword>
<dbReference type="InterPro" id="IPR000719">
    <property type="entry name" value="Prot_kinase_dom"/>
</dbReference>
<dbReference type="Gene3D" id="1.25.40.10">
    <property type="entry name" value="Tetratricopeptide repeat domain"/>
    <property type="match status" value="1"/>
</dbReference>
<feature type="domain" description="Protein kinase" evidence="7">
    <location>
        <begin position="61"/>
        <end position="342"/>
    </location>
</feature>
<dbReference type="Gene3D" id="3.80.10.10">
    <property type="entry name" value="Ribonuclease Inhibitor"/>
    <property type="match status" value="1"/>
</dbReference>
<keyword evidence="6" id="KW-0067">ATP-binding</keyword>
<dbReference type="RefSeq" id="WP_274153758.1">
    <property type="nucleotide sequence ID" value="NZ_CP117812.1"/>
</dbReference>
<dbReference type="Proteomes" id="UP001214250">
    <property type="component" value="Chromosome 2"/>
</dbReference>
<dbReference type="CDD" id="cd14014">
    <property type="entry name" value="STKc_PknB_like"/>
    <property type="match status" value="1"/>
</dbReference>
<sequence length="716" mass="81171">MKNDFMHYSKIIPPTVNLEAMMSNRKYKFSAIFDEAIVVNSESSLATSPLLEELEKSTDRYTDLEFYKCGGSKIIYQAKDQRTGRLVALARLPDEAGMSDIDAFLREARINAQLQHPNIVPIYDIGLIKQAPYFCMKFIDGESLEEILQKQKAEPSSFSSTTFLDIFLKLCDAIAYAHTQGVLHLDLKPDNIQINNFGDVLVCDWGLARILDEHENINDDFGSLDNYSLSKVDLNHKTLNGFIKGTPGYMAPEQTGRYKAHKGITTDTYGLGCLLYSLLCYEKPFSGNLEQILEKTARGTFPPPSQIKPKLPARLETICLKAMSLDPSDRYQTVQELHEDILAYRNGYATSAEDASFIKLLGLFIQRNKILASVVFFSSLTMVILTLGFIRGLEESRQQALLAQSIAEKAEAEAIDLNLQYLHEKKVNDQRGKVLSTQFFNKYVKAYSVYNIPDSLDYLNSAVKLDPTNKLAWLNKARCHCINYEFDKSLQAYEKAKSTDSLYDIALKYVNDPRIIDAQFKVEVIVETMKKHGPNRPSSDFVHHQVYSNLPLDERLIFVREVLKLFNPPQKLLNFSFEEVSQHLDISGNKQLNWAYALQNFPAKSINMSHTNVHSFQNIMTIPVQELNVSFTAMQNFNDLTVENLRSLNISHTNIKDLKPLSASPLQILDISFCPITSLLPIKNMKFLRNLTIHKNQFSAVQLALIPAHVGITIVK</sequence>
<gene>
    <name evidence="8" type="ORF">PQO03_13700</name>
</gene>
<evidence type="ECO:0000313" key="9">
    <source>
        <dbReference type="Proteomes" id="UP001214250"/>
    </source>
</evidence>
<dbReference type="PANTHER" id="PTHR43289:SF6">
    <property type="entry name" value="SERINE_THREONINE-PROTEIN KINASE NEKL-3"/>
    <property type="match status" value="1"/>
</dbReference>
<dbReference type="InterPro" id="IPR001611">
    <property type="entry name" value="Leu-rich_rpt"/>
</dbReference>
<evidence type="ECO:0000256" key="6">
    <source>
        <dbReference type="ARBA" id="ARBA00022840"/>
    </source>
</evidence>
<evidence type="ECO:0000256" key="3">
    <source>
        <dbReference type="ARBA" id="ARBA00022737"/>
    </source>
</evidence>
<dbReference type="SUPFAM" id="SSF52058">
    <property type="entry name" value="L domain-like"/>
    <property type="match status" value="1"/>
</dbReference>
<evidence type="ECO:0000256" key="4">
    <source>
        <dbReference type="ARBA" id="ARBA00022741"/>
    </source>
</evidence>